<sequence>MSFKNLKDLKFLDLSRNALAGLLPPGIVENLSSLKLLSVHSNKLEAMAVYEKATEHWGNEAFAYSESENCGSYGEHLCFFLKGGELEYTSTLHFLGSIDF</sequence>
<dbReference type="Proteomes" id="UP000467840">
    <property type="component" value="Chromosome 9"/>
</dbReference>
<evidence type="ECO:0008006" key="3">
    <source>
        <dbReference type="Google" id="ProtNLM"/>
    </source>
</evidence>
<protein>
    <recommendedName>
        <fullName evidence="3">Leucine-rich repeat-containing N-terminal plant-type domain-containing protein</fullName>
    </recommendedName>
</protein>
<dbReference type="SUPFAM" id="SSF52058">
    <property type="entry name" value="L domain-like"/>
    <property type="match status" value="1"/>
</dbReference>
<dbReference type="InterPro" id="IPR032675">
    <property type="entry name" value="LRR_dom_sf"/>
</dbReference>
<gene>
    <name evidence="1" type="ORF">GH714_007106</name>
</gene>
<accession>A0A6A6LZ24</accession>
<dbReference type="AlphaFoldDB" id="A0A6A6LZ24"/>
<dbReference type="EMBL" id="JAAGAX010000008">
    <property type="protein sequence ID" value="KAF2305625.1"/>
    <property type="molecule type" value="Genomic_DNA"/>
</dbReference>
<comment type="caution">
    <text evidence="1">The sequence shown here is derived from an EMBL/GenBank/DDBJ whole genome shotgun (WGS) entry which is preliminary data.</text>
</comment>
<organism evidence="1 2">
    <name type="scientific">Hevea brasiliensis</name>
    <name type="common">Para rubber tree</name>
    <name type="synonym">Siphonia brasiliensis</name>
    <dbReference type="NCBI Taxonomy" id="3981"/>
    <lineage>
        <taxon>Eukaryota</taxon>
        <taxon>Viridiplantae</taxon>
        <taxon>Streptophyta</taxon>
        <taxon>Embryophyta</taxon>
        <taxon>Tracheophyta</taxon>
        <taxon>Spermatophyta</taxon>
        <taxon>Magnoliopsida</taxon>
        <taxon>eudicotyledons</taxon>
        <taxon>Gunneridae</taxon>
        <taxon>Pentapetalae</taxon>
        <taxon>rosids</taxon>
        <taxon>fabids</taxon>
        <taxon>Malpighiales</taxon>
        <taxon>Euphorbiaceae</taxon>
        <taxon>Crotonoideae</taxon>
        <taxon>Micrandreae</taxon>
        <taxon>Hevea</taxon>
    </lineage>
</organism>
<keyword evidence="2" id="KW-1185">Reference proteome</keyword>
<dbReference type="PRINTS" id="PR00019">
    <property type="entry name" value="LEURICHRPT"/>
</dbReference>
<evidence type="ECO:0000313" key="2">
    <source>
        <dbReference type="Proteomes" id="UP000467840"/>
    </source>
</evidence>
<reference evidence="1 2" key="1">
    <citation type="journal article" date="2020" name="Mol. Plant">
        <title>The Chromosome-Based Rubber Tree Genome Provides New Insights into Spurge Genome Evolution and Rubber Biosynthesis.</title>
        <authorList>
            <person name="Liu J."/>
            <person name="Shi C."/>
            <person name="Shi C.C."/>
            <person name="Li W."/>
            <person name="Zhang Q.J."/>
            <person name="Zhang Y."/>
            <person name="Li K."/>
            <person name="Lu H.F."/>
            <person name="Shi C."/>
            <person name="Zhu S.T."/>
            <person name="Xiao Z.Y."/>
            <person name="Nan H."/>
            <person name="Yue Y."/>
            <person name="Zhu X.G."/>
            <person name="Wu Y."/>
            <person name="Hong X.N."/>
            <person name="Fan G.Y."/>
            <person name="Tong Y."/>
            <person name="Zhang D."/>
            <person name="Mao C.L."/>
            <person name="Liu Y.L."/>
            <person name="Hao S.J."/>
            <person name="Liu W.Q."/>
            <person name="Lv M.Q."/>
            <person name="Zhang H.B."/>
            <person name="Liu Y."/>
            <person name="Hu-Tang G.R."/>
            <person name="Wang J.P."/>
            <person name="Wang J.H."/>
            <person name="Sun Y.H."/>
            <person name="Ni S.B."/>
            <person name="Chen W.B."/>
            <person name="Zhang X.C."/>
            <person name="Jiao Y.N."/>
            <person name="Eichler E.E."/>
            <person name="Li G.H."/>
            <person name="Liu X."/>
            <person name="Gao L.Z."/>
        </authorList>
    </citation>
    <scope>NUCLEOTIDE SEQUENCE [LARGE SCALE GENOMIC DNA]</scope>
    <source>
        <strain evidence="2">cv. GT1</strain>
        <tissue evidence="1">Leaf</tissue>
    </source>
</reference>
<name>A0A6A6LZ24_HEVBR</name>
<evidence type="ECO:0000313" key="1">
    <source>
        <dbReference type="EMBL" id="KAF2305625.1"/>
    </source>
</evidence>
<dbReference type="Gene3D" id="3.80.10.10">
    <property type="entry name" value="Ribonuclease Inhibitor"/>
    <property type="match status" value="1"/>
</dbReference>
<proteinExistence type="predicted"/>